<reference evidence="1" key="1">
    <citation type="submission" date="2022-11" db="EMBL/GenBank/DDBJ databases">
        <title>Centuries of genome instability and evolution in soft-shell clam transmissible cancer (bioRxiv).</title>
        <authorList>
            <person name="Hart S.F.M."/>
            <person name="Yonemitsu M.A."/>
            <person name="Giersch R.M."/>
            <person name="Beal B.F."/>
            <person name="Arriagada G."/>
            <person name="Davis B.W."/>
            <person name="Ostrander E.A."/>
            <person name="Goff S.P."/>
            <person name="Metzger M.J."/>
        </authorList>
    </citation>
    <scope>NUCLEOTIDE SEQUENCE</scope>
    <source>
        <strain evidence="1">MELC-2E11</strain>
        <tissue evidence="1">Siphon/mantle</tissue>
    </source>
</reference>
<proteinExistence type="predicted"/>
<evidence type="ECO:0000313" key="2">
    <source>
        <dbReference type="Proteomes" id="UP001164746"/>
    </source>
</evidence>
<sequence>MSALHIVVLYISCIFSSNSYQRHLPNFDYAISFTCVILLLYKCVHILDIRNTRPINILNLKSLFIDLGYFTDELRKVTQNYSLFQKVFYIGTFESKVQILTCLIRSVLLLENQFENEEFLDIMEMIYLLKLIYYQLIIKKLTLKKKSDV</sequence>
<dbReference type="EMBL" id="CP111018">
    <property type="protein sequence ID" value="WAR09938.1"/>
    <property type="molecule type" value="Genomic_DNA"/>
</dbReference>
<accession>A0ABY7EMT3</accession>
<dbReference type="Proteomes" id="UP001164746">
    <property type="component" value="Chromosome 7"/>
</dbReference>
<keyword evidence="2" id="KW-1185">Reference proteome</keyword>
<protein>
    <submittedName>
        <fullName evidence="1">Uncharacterized protein</fullName>
    </submittedName>
</protein>
<organism evidence="1 2">
    <name type="scientific">Mya arenaria</name>
    <name type="common">Soft-shell clam</name>
    <dbReference type="NCBI Taxonomy" id="6604"/>
    <lineage>
        <taxon>Eukaryota</taxon>
        <taxon>Metazoa</taxon>
        <taxon>Spiralia</taxon>
        <taxon>Lophotrochozoa</taxon>
        <taxon>Mollusca</taxon>
        <taxon>Bivalvia</taxon>
        <taxon>Autobranchia</taxon>
        <taxon>Heteroconchia</taxon>
        <taxon>Euheterodonta</taxon>
        <taxon>Imparidentia</taxon>
        <taxon>Neoheterodontei</taxon>
        <taxon>Myida</taxon>
        <taxon>Myoidea</taxon>
        <taxon>Myidae</taxon>
        <taxon>Mya</taxon>
    </lineage>
</organism>
<gene>
    <name evidence="1" type="ORF">MAR_035014</name>
</gene>
<name>A0ABY7EMT3_MYAAR</name>
<evidence type="ECO:0000313" key="1">
    <source>
        <dbReference type="EMBL" id="WAR09938.1"/>
    </source>
</evidence>